<dbReference type="FunFam" id="2.10.25.10:FF:000055">
    <property type="entry name" value="alpha-tectorin isoform X1"/>
    <property type="match status" value="1"/>
</dbReference>
<feature type="domain" description="TIL" evidence="5">
    <location>
        <begin position="98"/>
        <end position="155"/>
    </location>
</feature>
<evidence type="ECO:0000313" key="6">
    <source>
        <dbReference type="EMBL" id="KFD55924.1"/>
    </source>
</evidence>
<keyword evidence="3" id="KW-0722">Serine protease inhibitor</keyword>
<dbReference type="InterPro" id="IPR002919">
    <property type="entry name" value="TIL_dom"/>
</dbReference>
<organism evidence="6 7">
    <name type="scientific">Trichuris suis</name>
    <name type="common">pig whipworm</name>
    <dbReference type="NCBI Taxonomy" id="68888"/>
    <lineage>
        <taxon>Eukaryota</taxon>
        <taxon>Metazoa</taxon>
        <taxon>Ecdysozoa</taxon>
        <taxon>Nematoda</taxon>
        <taxon>Enoplea</taxon>
        <taxon>Dorylaimia</taxon>
        <taxon>Trichinellida</taxon>
        <taxon>Trichuridae</taxon>
        <taxon>Trichuris</taxon>
    </lineage>
</organism>
<evidence type="ECO:0000256" key="3">
    <source>
        <dbReference type="ARBA" id="ARBA00022900"/>
    </source>
</evidence>
<dbReference type="PANTHER" id="PTHR23259:SF70">
    <property type="entry name" value="ACCESSORY GLAND PROTEIN ACP62F-RELATED"/>
    <property type="match status" value="1"/>
</dbReference>
<protein>
    <recommendedName>
        <fullName evidence="5">TIL domain-containing protein</fullName>
    </recommendedName>
</protein>
<dbReference type="InterPro" id="IPR036084">
    <property type="entry name" value="Ser_inhib-like_sf"/>
</dbReference>
<sequence length="173" mass="19435">MEENTQCGPNKRHPDPYKACTMQCMVGCECEQGYVLSGEQCVPESQCSVGETIDQLSQFLLFQEMKVAIVGLALLLTVARTNAKPLNWIEEMREKAQCGPNERFTYCGTACPRTCDDVRHPDYNKQCTMECVIGCQCEPGYVLNEENRCVMKSHCPIIPGPTVEEILERLSQT</sequence>
<keyword evidence="4" id="KW-1015">Disulfide bond</keyword>
<dbReference type="EMBL" id="KL363196">
    <property type="protein sequence ID" value="KFD55924.1"/>
    <property type="molecule type" value="Genomic_DNA"/>
</dbReference>
<feature type="domain" description="TIL" evidence="5">
    <location>
        <begin position="5"/>
        <end position="47"/>
    </location>
</feature>
<dbReference type="InterPro" id="IPR051368">
    <property type="entry name" value="SerProtInhib-TIL_Domain"/>
</dbReference>
<keyword evidence="7" id="KW-1185">Reference proteome</keyword>
<gene>
    <name evidence="6" type="ORF">M513_03048</name>
</gene>
<comment type="similarity">
    <text evidence="1">Belongs to the serine protease inhibitor-like (TIL domain-containing) family.</text>
</comment>
<evidence type="ECO:0000256" key="1">
    <source>
        <dbReference type="ARBA" id="ARBA00007611"/>
    </source>
</evidence>
<keyword evidence="2" id="KW-0646">Protease inhibitor</keyword>
<dbReference type="Pfam" id="PF01826">
    <property type="entry name" value="TIL"/>
    <property type="match status" value="2"/>
</dbReference>
<reference evidence="6 7" key="1">
    <citation type="journal article" date="2014" name="Nat. Genet.">
        <title>Genome and transcriptome of the porcine whipworm Trichuris suis.</title>
        <authorList>
            <person name="Jex A.R."/>
            <person name="Nejsum P."/>
            <person name="Schwarz E.M."/>
            <person name="Hu L."/>
            <person name="Young N.D."/>
            <person name="Hall R.S."/>
            <person name="Korhonen P.K."/>
            <person name="Liao S."/>
            <person name="Thamsborg S."/>
            <person name="Xia J."/>
            <person name="Xu P."/>
            <person name="Wang S."/>
            <person name="Scheerlinck J.P."/>
            <person name="Hofmann A."/>
            <person name="Sternberg P.W."/>
            <person name="Wang J."/>
            <person name="Gasser R.B."/>
        </authorList>
    </citation>
    <scope>NUCLEOTIDE SEQUENCE [LARGE SCALE GENOMIC DNA]</scope>
    <source>
        <strain evidence="6">DCEP-RM93M</strain>
    </source>
</reference>
<dbReference type="GO" id="GO:0004867">
    <property type="term" value="F:serine-type endopeptidase inhibitor activity"/>
    <property type="evidence" value="ECO:0007669"/>
    <property type="project" value="UniProtKB-KW"/>
</dbReference>
<dbReference type="AlphaFoldDB" id="A0A085MFC8"/>
<dbReference type="SUPFAM" id="SSF57567">
    <property type="entry name" value="Serine protease inhibitors"/>
    <property type="match status" value="2"/>
</dbReference>
<dbReference type="Gene3D" id="2.10.25.10">
    <property type="entry name" value="Laminin"/>
    <property type="match status" value="2"/>
</dbReference>
<accession>A0A085MFC8</accession>
<evidence type="ECO:0000259" key="5">
    <source>
        <dbReference type="Pfam" id="PF01826"/>
    </source>
</evidence>
<evidence type="ECO:0000256" key="2">
    <source>
        <dbReference type="ARBA" id="ARBA00022690"/>
    </source>
</evidence>
<proteinExistence type="inferred from homology"/>
<dbReference type="Proteomes" id="UP000030764">
    <property type="component" value="Unassembled WGS sequence"/>
</dbReference>
<dbReference type="PANTHER" id="PTHR23259">
    <property type="entry name" value="RIDDLE"/>
    <property type="match status" value="1"/>
</dbReference>
<evidence type="ECO:0000313" key="7">
    <source>
        <dbReference type="Proteomes" id="UP000030764"/>
    </source>
</evidence>
<name>A0A085MFC8_9BILA</name>
<evidence type="ECO:0000256" key="4">
    <source>
        <dbReference type="ARBA" id="ARBA00023157"/>
    </source>
</evidence>
<dbReference type="CDD" id="cd19941">
    <property type="entry name" value="TIL"/>
    <property type="match status" value="2"/>
</dbReference>